<name>A0A6N2XJ29_9BACE</name>
<dbReference type="AlphaFoldDB" id="A0A6N2XJ29"/>
<evidence type="ECO:0000313" key="2">
    <source>
        <dbReference type="EMBL" id="VYT54215.1"/>
    </source>
</evidence>
<protein>
    <recommendedName>
        <fullName evidence="3">Lipoprotein</fullName>
    </recommendedName>
</protein>
<dbReference type="EMBL" id="CACRSZ010000099">
    <property type="protein sequence ID" value="VYT54215.1"/>
    <property type="molecule type" value="Genomic_DNA"/>
</dbReference>
<proteinExistence type="predicted"/>
<evidence type="ECO:0000256" key="1">
    <source>
        <dbReference type="SAM" id="SignalP"/>
    </source>
</evidence>
<sequence length="198" mass="22296">MKQISNFVILVLLFLSILETGCSNSSTSTKKQDATRFSKNQEDLMGKGWYIPKSAPVGELSSKYGVKSKFGQQDNYFDIEIGDGCDVAIKIVNQTNDQCIRYVFIPANTTANIQMIPQGQYYLKLAYGKDWMEYDNGDGTIDGKFTSNVSYDKSVDVFDFGKKNSSSVINYVLQINIKESLLQNNFQTVSISESEFRK</sequence>
<organism evidence="2">
    <name type="scientific">Bacteroides faecis</name>
    <dbReference type="NCBI Taxonomy" id="674529"/>
    <lineage>
        <taxon>Bacteria</taxon>
        <taxon>Pseudomonadati</taxon>
        <taxon>Bacteroidota</taxon>
        <taxon>Bacteroidia</taxon>
        <taxon>Bacteroidales</taxon>
        <taxon>Bacteroidaceae</taxon>
        <taxon>Bacteroides</taxon>
    </lineage>
</organism>
<keyword evidence="1" id="KW-0732">Signal</keyword>
<reference evidence="2" key="1">
    <citation type="submission" date="2019-11" db="EMBL/GenBank/DDBJ databases">
        <authorList>
            <person name="Feng L."/>
        </authorList>
    </citation>
    <scope>NUCLEOTIDE SEQUENCE</scope>
    <source>
        <strain evidence="2">BfaecisLFYP10</strain>
    </source>
</reference>
<evidence type="ECO:0008006" key="3">
    <source>
        <dbReference type="Google" id="ProtNLM"/>
    </source>
</evidence>
<gene>
    <name evidence="2" type="ORF">BFLFYP10_04685</name>
</gene>
<feature type="chain" id="PRO_5026952641" description="Lipoprotein" evidence="1">
    <location>
        <begin position="26"/>
        <end position="198"/>
    </location>
</feature>
<feature type="signal peptide" evidence="1">
    <location>
        <begin position="1"/>
        <end position="25"/>
    </location>
</feature>
<dbReference type="RefSeq" id="WP_225719334.1">
    <property type="nucleotide sequence ID" value="NZ_CACRSZ010000099.1"/>
</dbReference>
<accession>A0A6N2XJ29</accession>